<dbReference type="OrthoDB" id="634627at2759"/>
<dbReference type="InterPro" id="IPR044974">
    <property type="entry name" value="Disease_R_plants"/>
</dbReference>
<dbReference type="Gene3D" id="3.80.10.10">
    <property type="entry name" value="Ribonuclease Inhibitor"/>
    <property type="match status" value="1"/>
</dbReference>
<reference evidence="4" key="1">
    <citation type="submission" date="2020-07" db="EMBL/GenBank/DDBJ databases">
        <title>Genome sequence and genetic diversity analysis of an under-domesticated orphan crop, white fonio (Digitaria exilis).</title>
        <authorList>
            <person name="Bennetzen J.L."/>
            <person name="Chen S."/>
            <person name="Ma X."/>
            <person name="Wang X."/>
            <person name="Yssel A.E.J."/>
            <person name="Chaluvadi S.R."/>
            <person name="Johnson M."/>
            <person name="Gangashetty P."/>
            <person name="Hamidou F."/>
            <person name="Sanogo M.D."/>
            <person name="Zwaenepoel A."/>
            <person name="Wallace J."/>
            <person name="Van De Peer Y."/>
            <person name="Van Deynze A."/>
        </authorList>
    </citation>
    <scope>NUCLEOTIDE SEQUENCE</scope>
    <source>
        <tissue evidence="4">Leaves</tissue>
    </source>
</reference>
<sequence>MIQPVYGLVDSMIYACRVHDMVLDLIRSLSSEENFVTVLNGMDHTSPSNTIRRLSLQICKENHIMAQATRRLQQARSVIVFPAAASLVSTLDSSRVLRVLDLEGCKLSQAVTSLKYLRNLHHLRYLGLHGTVIDGSTINIIEDICQLTEMRKLHIRLDKWNDKLLECLCKLGKMEHLFMYVKSGVRRSIGVLDAWVAPRHLRVLRTQLSTWFSTLPAWLNPSLLTDLPWLCIAVKELRQVDVTILGRLPAMSWLELEVDNVKLGILQGFVVGAGSFPSLIRCHFSQFVRPLVFQQGAMPRLRYLVIDQFHVPDTRGIASSDGGIDLGLGNLPSLQSVRVALLQEGAGAASDEDMRQAKAALRHAANAPQSSCAPNRYSKNGRRCAS</sequence>
<dbReference type="Pfam" id="PF23598">
    <property type="entry name" value="LRR_14"/>
    <property type="match status" value="1"/>
</dbReference>
<gene>
    <name evidence="4" type="ORF">HU200_044085</name>
</gene>
<feature type="domain" description="Disease resistance R13L4/SHOC-2-like LRR" evidence="3">
    <location>
        <begin position="130"/>
        <end position="367"/>
    </location>
</feature>
<dbReference type="PANTHER" id="PTHR23155">
    <property type="entry name" value="DISEASE RESISTANCE PROTEIN RP"/>
    <property type="match status" value="1"/>
</dbReference>
<keyword evidence="1" id="KW-0677">Repeat</keyword>
<dbReference type="InterPro" id="IPR055414">
    <property type="entry name" value="LRR_R13L4/SHOC2-like"/>
</dbReference>
<dbReference type="AlphaFoldDB" id="A0A835BDA6"/>
<proteinExistence type="predicted"/>
<name>A0A835BDA6_9POAL</name>
<dbReference type="EMBL" id="JACEFO010002091">
    <property type="protein sequence ID" value="KAF8685263.1"/>
    <property type="molecule type" value="Genomic_DNA"/>
</dbReference>
<evidence type="ECO:0000256" key="2">
    <source>
        <dbReference type="SAM" id="MobiDB-lite"/>
    </source>
</evidence>
<evidence type="ECO:0000259" key="3">
    <source>
        <dbReference type="Pfam" id="PF23598"/>
    </source>
</evidence>
<evidence type="ECO:0000313" key="5">
    <source>
        <dbReference type="Proteomes" id="UP000636709"/>
    </source>
</evidence>
<dbReference type="InterPro" id="IPR032675">
    <property type="entry name" value="LRR_dom_sf"/>
</dbReference>
<evidence type="ECO:0000313" key="4">
    <source>
        <dbReference type="EMBL" id="KAF8685263.1"/>
    </source>
</evidence>
<comment type="caution">
    <text evidence="4">The sequence shown here is derived from an EMBL/GenBank/DDBJ whole genome shotgun (WGS) entry which is preliminary data.</text>
</comment>
<feature type="region of interest" description="Disordered" evidence="2">
    <location>
        <begin position="360"/>
        <end position="386"/>
    </location>
</feature>
<dbReference type="GO" id="GO:0098542">
    <property type="term" value="P:defense response to other organism"/>
    <property type="evidence" value="ECO:0007669"/>
    <property type="project" value="TreeGrafter"/>
</dbReference>
<organism evidence="4 5">
    <name type="scientific">Digitaria exilis</name>
    <dbReference type="NCBI Taxonomy" id="1010633"/>
    <lineage>
        <taxon>Eukaryota</taxon>
        <taxon>Viridiplantae</taxon>
        <taxon>Streptophyta</taxon>
        <taxon>Embryophyta</taxon>
        <taxon>Tracheophyta</taxon>
        <taxon>Spermatophyta</taxon>
        <taxon>Magnoliopsida</taxon>
        <taxon>Liliopsida</taxon>
        <taxon>Poales</taxon>
        <taxon>Poaceae</taxon>
        <taxon>PACMAD clade</taxon>
        <taxon>Panicoideae</taxon>
        <taxon>Panicodae</taxon>
        <taxon>Paniceae</taxon>
        <taxon>Anthephorinae</taxon>
        <taxon>Digitaria</taxon>
    </lineage>
</organism>
<accession>A0A835BDA6</accession>
<evidence type="ECO:0000256" key="1">
    <source>
        <dbReference type="ARBA" id="ARBA00022737"/>
    </source>
</evidence>
<dbReference type="Proteomes" id="UP000636709">
    <property type="component" value="Unassembled WGS sequence"/>
</dbReference>
<protein>
    <recommendedName>
        <fullName evidence="3">Disease resistance R13L4/SHOC-2-like LRR domain-containing protein</fullName>
    </recommendedName>
</protein>
<dbReference type="SUPFAM" id="SSF52058">
    <property type="entry name" value="L domain-like"/>
    <property type="match status" value="1"/>
</dbReference>
<dbReference type="PANTHER" id="PTHR23155:SF1116">
    <property type="entry name" value="OS12G0273300 PROTEIN"/>
    <property type="match status" value="1"/>
</dbReference>
<keyword evidence="5" id="KW-1185">Reference proteome</keyword>